<evidence type="ECO:0000313" key="9">
    <source>
        <dbReference type="EMBL" id="KIV95421.1"/>
    </source>
</evidence>
<feature type="region of interest" description="Disordered" evidence="7">
    <location>
        <begin position="220"/>
        <end position="251"/>
    </location>
</feature>
<dbReference type="InterPro" id="IPR015507">
    <property type="entry name" value="rRNA-MeTfrase_E"/>
</dbReference>
<keyword evidence="10" id="KW-1185">Reference proteome</keyword>
<comment type="similarity">
    <text evidence="1">Belongs to the class I-like SAM-binding methyltransferase superfamily. RNA methyltransferase RlmE family.</text>
</comment>
<dbReference type="Gene3D" id="3.40.50.150">
    <property type="entry name" value="Vaccinia Virus protein VP39"/>
    <property type="match status" value="1"/>
</dbReference>
<dbReference type="InterPro" id="IPR029063">
    <property type="entry name" value="SAM-dependent_MTases_sf"/>
</dbReference>
<dbReference type="STRING" id="212818.A0A0D1Y415"/>
<dbReference type="GeneID" id="27320926"/>
<name>A0A0D1Y415_EXOME</name>
<keyword evidence="5" id="KW-0949">S-adenosyl-L-methionine</keyword>
<dbReference type="Proteomes" id="UP000054302">
    <property type="component" value="Unassembled WGS sequence"/>
</dbReference>
<evidence type="ECO:0000259" key="8">
    <source>
        <dbReference type="Pfam" id="PF01728"/>
    </source>
</evidence>
<dbReference type="EMBL" id="KN847521">
    <property type="protein sequence ID" value="KIV95421.1"/>
    <property type="molecule type" value="Genomic_DNA"/>
</dbReference>
<accession>A0A0D1Y415</accession>
<feature type="compositionally biased region" description="Low complexity" evidence="7">
    <location>
        <begin position="227"/>
        <end position="244"/>
    </location>
</feature>
<evidence type="ECO:0000256" key="5">
    <source>
        <dbReference type="ARBA" id="ARBA00022691"/>
    </source>
</evidence>
<proteinExistence type="inferred from homology"/>
<feature type="domain" description="Ribosomal RNA methyltransferase FtsJ" evidence="8">
    <location>
        <begin position="106"/>
        <end position="364"/>
    </location>
</feature>
<dbReference type="RefSeq" id="XP_016226995.1">
    <property type="nucleotide sequence ID" value="XM_016367477.1"/>
</dbReference>
<sequence>MQSCKPPAVFSLRSVVRLPNLSLPLQSPSPFVLLLLHHRASYDPVCPRGTYSISSLHGPTSSRSISPTPSSPWIPKKWKRFASSRRWTDRQGKDQFARAAKVQGLKSRAAFKLLQINDKYKLFKPGMTVVDLGFAPGSWSQVAVDLTKPRGRVLGVDLIPVQPPKGVSTIQGNFLSPDIQADIKSFLRDPDRGRLRQSLLLGAVPTSSDDQMKIEETETGYLERQHSSSQNSDLDSSSDSNSNSEMEKQHADKTVDVVLSDMCEPWDPLDGLYRRTISNPYYRLMNTSGNAFRDHAGSMDLCRSALYFSYETLKIGGHFVCKFYQGAEDKALEKSLKAMFHKVHREKPESSRSESKEAYFVGIKRLAKVDKEAVFKE</sequence>
<keyword evidence="4" id="KW-0808">Transferase</keyword>
<evidence type="ECO:0000313" key="10">
    <source>
        <dbReference type="Proteomes" id="UP000054302"/>
    </source>
</evidence>
<dbReference type="Pfam" id="PF01728">
    <property type="entry name" value="FtsJ"/>
    <property type="match status" value="1"/>
</dbReference>
<dbReference type="SUPFAM" id="SSF53335">
    <property type="entry name" value="S-adenosyl-L-methionine-dependent methyltransferases"/>
    <property type="match status" value="1"/>
</dbReference>
<dbReference type="VEuPathDB" id="FungiDB:PV10_03081"/>
<evidence type="ECO:0000256" key="4">
    <source>
        <dbReference type="ARBA" id="ARBA00022679"/>
    </source>
</evidence>
<dbReference type="InterPro" id="IPR050082">
    <property type="entry name" value="RNA_methyltr_RlmE"/>
</dbReference>
<dbReference type="InterPro" id="IPR002877">
    <property type="entry name" value="RNA_MeTrfase_FtsJ_dom"/>
</dbReference>
<evidence type="ECO:0000256" key="2">
    <source>
        <dbReference type="ARBA" id="ARBA00022552"/>
    </source>
</evidence>
<dbReference type="AlphaFoldDB" id="A0A0D1Y415"/>
<evidence type="ECO:0000256" key="1">
    <source>
        <dbReference type="ARBA" id="ARBA00009258"/>
    </source>
</evidence>
<evidence type="ECO:0000256" key="6">
    <source>
        <dbReference type="ARBA" id="ARBA00041184"/>
    </source>
</evidence>
<organism evidence="9 10">
    <name type="scientific">Exophiala mesophila</name>
    <name type="common">Black yeast-like fungus</name>
    <dbReference type="NCBI Taxonomy" id="212818"/>
    <lineage>
        <taxon>Eukaryota</taxon>
        <taxon>Fungi</taxon>
        <taxon>Dikarya</taxon>
        <taxon>Ascomycota</taxon>
        <taxon>Pezizomycotina</taxon>
        <taxon>Eurotiomycetes</taxon>
        <taxon>Chaetothyriomycetidae</taxon>
        <taxon>Chaetothyriales</taxon>
        <taxon>Herpotrichiellaceae</taxon>
        <taxon>Exophiala</taxon>
    </lineage>
</organism>
<gene>
    <name evidence="9" type="ORF">PV10_03081</name>
</gene>
<dbReference type="HAMAP" id="MF_01547">
    <property type="entry name" value="RNA_methyltr_E"/>
    <property type="match status" value="1"/>
</dbReference>
<keyword evidence="3" id="KW-0489">Methyltransferase</keyword>
<dbReference type="PANTHER" id="PTHR10920">
    <property type="entry name" value="RIBOSOMAL RNA METHYLTRANSFERASE"/>
    <property type="match status" value="1"/>
</dbReference>
<dbReference type="GO" id="GO:0005739">
    <property type="term" value="C:mitochondrion"/>
    <property type="evidence" value="ECO:0007669"/>
    <property type="project" value="TreeGrafter"/>
</dbReference>
<evidence type="ECO:0000256" key="3">
    <source>
        <dbReference type="ARBA" id="ARBA00022603"/>
    </source>
</evidence>
<dbReference type="PANTHER" id="PTHR10920:SF18">
    <property type="entry name" value="RRNA METHYLTRANSFERASE 2, MITOCHONDRIAL"/>
    <property type="match status" value="1"/>
</dbReference>
<evidence type="ECO:0000256" key="7">
    <source>
        <dbReference type="SAM" id="MobiDB-lite"/>
    </source>
</evidence>
<dbReference type="OrthoDB" id="20105at2759"/>
<reference evidence="9 10" key="1">
    <citation type="submission" date="2015-01" db="EMBL/GenBank/DDBJ databases">
        <title>The Genome Sequence of Exophiala mesophila CBS40295.</title>
        <authorList>
            <consortium name="The Broad Institute Genomics Platform"/>
            <person name="Cuomo C."/>
            <person name="de Hoog S."/>
            <person name="Gorbushina A."/>
            <person name="Stielow B."/>
            <person name="Teixiera M."/>
            <person name="Abouelleil A."/>
            <person name="Chapman S.B."/>
            <person name="Priest M."/>
            <person name="Young S.K."/>
            <person name="Wortman J."/>
            <person name="Nusbaum C."/>
            <person name="Birren B."/>
        </authorList>
    </citation>
    <scope>NUCLEOTIDE SEQUENCE [LARGE SCALE GENOMIC DNA]</scope>
    <source>
        <strain evidence="9 10">CBS 40295</strain>
    </source>
</reference>
<keyword evidence="2" id="KW-0698">rRNA processing</keyword>
<dbReference type="GO" id="GO:0008650">
    <property type="term" value="F:rRNA (uridine-2'-O-)-methyltransferase activity"/>
    <property type="evidence" value="ECO:0007669"/>
    <property type="project" value="TreeGrafter"/>
</dbReference>
<protein>
    <recommendedName>
        <fullName evidence="6">rRNA methyltransferase 2, mitochondrial</fullName>
    </recommendedName>
</protein>